<evidence type="ECO:0000313" key="23">
    <source>
        <dbReference type="EMBL" id="TCS36177.1"/>
    </source>
</evidence>
<dbReference type="InterPro" id="IPR036922">
    <property type="entry name" value="Rieske_2Fe-2S_sf"/>
</dbReference>
<evidence type="ECO:0000256" key="19">
    <source>
        <dbReference type="ARBA" id="ARBA00029351"/>
    </source>
</evidence>
<comment type="catalytic activity">
    <reaction evidence="19 20">
        <text>a quinol + 2 Fe(III)-[cytochrome c](out) = a quinone + 2 Fe(II)-[cytochrome c](out) + 2 H(+)(out)</text>
        <dbReference type="Rhea" id="RHEA:11484"/>
        <dbReference type="Rhea" id="RHEA-COMP:10350"/>
        <dbReference type="Rhea" id="RHEA-COMP:14399"/>
        <dbReference type="ChEBI" id="CHEBI:15378"/>
        <dbReference type="ChEBI" id="CHEBI:24646"/>
        <dbReference type="ChEBI" id="CHEBI:29033"/>
        <dbReference type="ChEBI" id="CHEBI:29034"/>
        <dbReference type="ChEBI" id="CHEBI:132124"/>
        <dbReference type="EC" id="7.1.1.8"/>
    </reaction>
</comment>
<dbReference type="Pfam" id="PF10399">
    <property type="entry name" value="UCR_Fe-S_N"/>
    <property type="match status" value="1"/>
</dbReference>
<dbReference type="OrthoDB" id="9767869at2"/>
<evidence type="ECO:0000256" key="16">
    <source>
        <dbReference type="ARBA" id="ARBA00023014"/>
    </source>
</evidence>
<evidence type="ECO:0000256" key="10">
    <source>
        <dbReference type="ARBA" id="ARBA00022714"/>
    </source>
</evidence>
<dbReference type="InterPro" id="IPR006317">
    <property type="entry name" value="Ubiquinol_cyt_c_Rdtase_Fe-S-su"/>
</dbReference>
<evidence type="ECO:0000256" key="20">
    <source>
        <dbReference type="RuleBase" id="RU004494"/>
    </source>
</evidence>
<accession>A0A4R3HSS0</accession>
<comment type="function">
    <text evidence="1">Component of the ubiquinol-cytochrome c reductase complex (complex III or cytochrome b-c1 complex), which is a respiratory chain that generates an electrochemical potential coupled to ATP synthesis.</text>
</comment>
<keyword evidence="18" id="KW-1015">Disulfide bond</keyword>
<dbReference type="PROSITE" id="PS51296">
    <property type="entry name" value="RIESKE"/>
    <property type="match status" value="1"/>
</dbReference>
<dbReference type="SUPFAM" id="SSF50022">
    <property type="entry name" value="ISP domain"/>
    <property type="match status" value="1"/>
</dbReference>
<evidence type="ECO:0000256" key="4">
    <source>
        <dbReference type="ARBA" id="ARBA00011649"/>
    </source>
</evidence>
<evidence type="ECO:0000256" key="6">
    <source>
        <dbReference type="ARBA" id="ARBA00019816"/>
    </source>
</evidence>
<keyword evidence="12" id="KW-1278">Translocase</keyword>
<dbReference type="Gene3D" id="2.102.10.10">
    <property type="entry name" value="Rieske [2Fe-2S] iron-sulphur domain"/>
    <property type="match status" value="1"/>
</dbReference>
<evidence type="ECO:0000256" key="12">
    <source>
        <dbReference type="ARBA" id="ARBA00022967"/>
    </source>
</evidence>
<keyword evidence="7 20" id="KW-0813">Transport</keyword>
<dbReference type="EMBL" id="SLZR01000026">
    <property type="protein sequence ID" value="TCS36177.1"/>
    <property type="molecule type" value="Genomic_DNA"/>
</dbReference>
<evidence type="ECO:0000313" key="24">
    <source>
        <dbReference type="Proteomes" id="UP000295793"/>
    </source>
</evidence>
<dbReference type="InterPro" id="IPR019470">
    <property type="entry name" value="Ubiq_cytC_Rdtase_Fe-S_su_TAT"/>
</dbReference>
<dbReference type="Proteomes" id="UP000295793">
    <property type="component" value="Unassembled WGS sequence"/>
</dbReference>
<dbReference type="RefSeq" id="WP_132703963.1">
    <property type="nucleotide sequence ID" value="NZ_SLZR01000026.1"/>
</dbReference>
<dbReference type="PANTHER" id="PTHR10134">
    <property type="entry name" value="CYTOCHROME B-C1 COMPLEX SUBUNIT RIESKE, MITOCHONDRIAL"/>
    <property type="match status" value="1"/>
</dbReference>
<dbReference type="PROSITE" id="PS51318">
    <property type="entry name" value="TAT"/>
    <property type="match status" value="1"/>
</dbReference>
<organism evidence="23 24">
    <name type="scientific">Reinekea marinisedimentorum</name>
    <dbReference type="NCBI Taxonomy" id="230495"/>
    <lineage>
        <taxon>Bacteria</taxon>
        <taxon>Pseudomonadati</taxon>
        <taxon>Pseudomonadota</taxon>
        <taxon>Gammaproteobacteria</taxon>
        <taxon>Oceanospirillales</taxon>
        <taxon>Saccharospirillaceae</taxon>
        <taxon>Reinekea</taxon>
    </lineage>
</organism>
<gene>
    <name evidence="23" type="ORF">BCF53_12623</name>
</gene>
<evidence type="ECO:0000256" key="2">
    <source>
        <dbReference type="ARBA" id="ARBA00004162"/>
    </source>
</evidence>
<comment type="subunit">
    <text evidence="4 21">The main subunits of complex b-c1 are: cytochrome b, cytochrome c1 and the Rieske protein.</text>
</comment>
<evidence type="ECO:0000256" key="17">
    <source>
        <dbReference type="ARBA" id="ARBA00023136"/>
    </source>
</evidence>
<keyword evidence="10" id="KW-0001">2Fe-2S</keyword>
<evidence type="ECO:0000259" key="22">
    <source>
        <dbReference type="PROSITE" id="PS51296"/>
    </source>
</evidence>
<dbReference type="InterPro" id="IPR006311">
    <property type="entry name" value="TAT_signal"/>
</dbReference>
<evidence type="ECO:0000256" key="5">
    <source>
        <dbReference type="ARBA" id="ARBA00012951"/>
    </source>
</evidence>
<dbReference type="InterPro" id="IPR014349">
    <property type="entry name" value="Rieske_Fe-S_prot"/>
</dbReference>
<keyword evidence="24" id="KW-1185">Reference proteome</keyword>
<dbReference type="GO" id="GO:0008121">
    <property type="term" value="F:quinol-cytochrome-c reductase activity"/>
    <property type="evidence" value="ECO:0007669"/>
    <property type="project" value="UniProtKB-EC"/>
</dbReference>
<evidence type="ECO:0000256" key="3">
    <source>
        <dbReference type="ARBA" id="ARBA00010651"/>
    </source>
</evidence>
<keyword evidence="11" id="KW-0479">Metal-binding</keyword>
<comment type="miscellaneous">
    <text evidence="20">The Rieske protein is a high potential 2Fe-2S protein.</text>
</comment>
<keyword evidence="14 20" id="KW-1133">Transmembrane helix</keyword>
<name>A0A4R3HSS0_9GAMM</name>
<evidence type="ECO:0000256" key="13">
    <source>
        <dbReference type="ARBA" id="ARBA00022982"/>
    </source>
</evidence>
<dbReference type="Pfam" id="PF00355">
    <property type="entry name" value="Rieske"/>
    <property type="match status" value="1"/>
</dbReference>
<keyword evidence="15" id="KW-0408">Iron</keyword>
<dbReference type="InterPro" id="IPR017941">
    <property type="entry name" value="Rieske_2Fe-2S"/>
</dbReference>
<comment type="similarity">
    <text evidence="3">Belongs to the Rieske iron-sulfur protein family.</text>
</comment>
<dbReference type="NCBIfam" id="TIGR01416">
    <property type="entry name" value="Rieske_proteo"/>
    <property type="match status" value="1"/>
</dbReference>
<feature type="domain" description="Rieske" evidence="22">
    <location>
        <begin position="93"/>
        <end position="192"/>
    </location>
</feature>
<reference evidence="23 24" key="1">
    <citation type="submission" date="2019-03" db="EMBL/GenBank/DDBJ databases">
        <title>Genomic Encyclopedia of Archaeal and Bacterial Type Strains, Phase II (KMG-II): from individual species to whole genera.</title>
        <authorList>
            <person name="Goeker M."/>
        </authorList>
    </citation>
    <scope>NUCLEOTIDE SEQUENCE [LARGE SCALE GENOMIC DNA]</scope>
    <source>
        <strain evidence="23 24">DSM 15388</strain>
    </source>
</reference>
<evidence type="ECO:0000256" key="21">
    <source>
        <dbReference type="RuleBase" id="RU004497"/>
    </source>
</evidence>
<evidence type="ECO:0000256" key="11">
    <source>
        <dbReference type="ARBA" id="ARBA00022723"/>
    </source>
</evidence>
<dbReference type="CDD" id="cd03470">
    <property type="entry name" value="Rieske_cytochrome_bc1"/>
    <property type="match status" value="1"/>
</dbReference>
<protein>
    <recommendedName>
        <fullName evidence="6 20">Ubiquinol-cytochrome c reductase iron-sulfur subunit</fullName>
        <ecNumber evidence="5 20">7.1.1.8</ecNumber>
    </recommendedName>
</protein>
<dbReference type="Gene3D" id="1.20.5.510">
    <property type="entry name" value="Single helix bin"/>
    <property type="match status" value="1"/>
</dbReference>
<dbReference type="PRINTS" id="PR00162">
    <property type="entry name" value="RIESKE"/>
</dbReference>
<comment type="cofactor">
    <cofactor evidence="20">
        <name>[2Fe-2S] cluster</name>
        <dbReference type="ChEBI" id="CHEBI:190135"/>
    </cofactor>
    <text evidence="20">Binds 1 [2Fe-2S] cluster per subunit.</text>
</comment>
<keyword evidence="9 20" id="KW-0812">Transmembrane</keyword>
<evidence type="ECO:0000256" key="8">
    <source>
        <dbReference type="ARBA" id="ARBA00022475"/>
    </source>
</evidence>
<evidence type="ECO:0000256" key="1">
    <source>
        <dbReference type="ARBA" id="ARBA00002444"/>
    </source>
</evidence>
<sequence length="197" mass="21286">MSQDGVNESRRRFLYIATGAVGAVGAVGVATPFVKSWFPSEKAKAVGAPVKVDVGGLKLGEMVIAEWRGKPIFILRRTPESIGVLKDADFKSRLVDPESSLESQQPTYAQNDTRALGDELLVLEGVCTHLGCSPKFVPEVEPQTYDADWQGGFFCPCHGSRFDLAGRVFKNVPAPSNMKVPPHRIDGGVITIGEETV</sequence>
<dbReference type="GO" id="GO:0051537">
    <property type="term" value="F:2 iron, 2 sulfur cluster binding"/>
    <property type="evidence" value="ECO:0007669"/>
    <property type="project" value="UniProtKB-KW"/>
</dbReference>
<evidence type="ECO:0000256" key="18">
    <source>
        <dbReference type="ARBA" id="ARBA00023157"/>
    </source>
</evidence>
<dbReference type="EC" id="7.1.1.8" evidence="5 20"/>
<dbReference type="GO" id="GO:0046872">
    <property type="term" value="F:metal ion binding"/>
    <property type="evidence" value="ECO:0007669"/>
    <property type="project" value="UniProtKB-KW"/>
</dbReference>
<evidence type="ECO:0000256" key="7">
    <source>
        <dbReference type="ARBA" id="ARBA00022448"/>
    </source>
</evidence>
<keyword evidence="13 20" id="KW-0249">Electron transport</keyword>
<evidence type="ECO:0000256" key="14">
    <source>
        <dbReference type="ARBA" id="ARBA00022989"/>
    </source>
</evidence>
<comment type="caution">
    <text evidence="23">The sequence shown here is derived from an EMBL/GenBank/DDBJ whole genome shotgun (WGS) entry which is preliminary data.</text>
</comment>
<dbReference type="InterPro" id="IPR005805">
    <property type="entry name" value="Rieske_Fe-S_prot_C"/>
</dbReference>
<dbReference type="AlphaFoldDB" id="A0A4R3HSS0"/>
<evidence type="ECO:0000256" key="15">
    <source>
        <dbReference type="ARBA" id="ARBA00023004"/>
    </source>
</evidence>
<comment type="subcellular location">
    <subcellularLocation>
        <location evidence="2">Cell membrane</location>
        <topology evidence="2">Single-pass membrane protein</topology>
    </subcellularLocation>
</comment>
<proteinExistence type="inferred from homology"/>
<keyword evidence="17 20" id="KW-0472">Membrane</keyword>
<keyword evidence="16" id="KW-0411">Iron-sulfur</keyword>
<evidence type="ECO:0000256" key="9">
    <source>
        <dbReference type="ARBA" id="ARBA00022692"/>
    </source>
</evidence>
<feature type="transmembrane region" description="Helical" evidence="20">
    <location>
        <begin position="12"/>
        <end position="34"/>
    </location>
</feature>
<dbReference type="GO" id="GO:0005886">
    <property type="term" value="C:plasma membrane"/>
    <property type="evidence" value="ECO:0007669"/>
    <property type="project" value="UniProtKB-SubCell"/>
</dbReference>
<keyword evidence="8" id="KW-1003">Cell membrane</keyword>